<dbReference type="Gene3D" id="1.10.3720.10">
    <property type="entry name" value="MetI-like"/>
    <property type="match status" value="1"/>
</dbReference>
<evidence type="ECO:0000256" key="6">
    <source>
        <dbReference type="ARBA" id="ARBA00023136"/>
    </source>
</evidence>
<evidence type="ECO:0000256" key="2">
    <source>
        <dbReference type="ARBA" id="ARBA00022448"/>
    </source>
</evidence>
<reference evidence="8" key="2">
    <citation type="journal article" date="2021" name="PeerJ">
        <title>Extensive microbial diversity within the chicken gut microbiome revealed by metagenomics and culture.</title>
        <authorList>
            <person name="Gilroy R."/>
            <person name="Ravi A."/>
            <person name="Getino M."/>
            <person name="Pursley I."/>
            <person name="Horton D.L."/>
            <person name="Alikhan N.F."/>
            <person name="Baker D."/>
            <person name="Gharbi K."/>
            <person name="Hall N."/>
            <person name="Watson M."/>
            <person name="Adriaenssens E.M."/>
            <person name="Foster-Nyarko E."/>
            <person name="Jarju S."/>
            <person name="Secka A."/>
            <person name="Antonio M."/>
            <person name="Oren A."/>
            <person name="Chaudhuri R.R."/>
            <person name="La Ragione R."/>
            <person name="Hildebrand F."/>
            <person name="Pallen M.J."/>
        </authorList>
    </citation>
    <scope>NUCLEOTIDE SEQUENCE</scope>
    <source>
        <strain evidence="8">ChiSxjej2B14-8506</strain>
    </source>
</reference>
<feature type="transmembrane region" description="Helical" evidence="7">
    <location>
        <begin position="105"/>
        <end position="126"/>
    </location>
</feature>
<sequence>MTMGDKVFVTVVYVILAVLMISMLYPMIFVLSASFSDPRMVSTGKMLLWPVGVRLDGYKYILQYQEIWTGYLNTLLYTIVGTLVNLGVTLPCAYALSRRDMKGRAVIMTVFMITMYVNGGMIAGYLNVKSFNLLDNRAFIIINGAVSVYNLIVARTFFATTIPIELQEAARIDGCNDFGILLRIVLPLSSAITVVMALYYGVGRWNSYFTEMIYLKDRTKFPLQLFLREILVQSQFAQQAMNSGQSFSAEQMMALVKQAETANMIKYCVIIVSTVPMLVIYPFLQKYFEKGVMIGAVKG</sequence>
<dbReference type="PANTHER" id="PTHR43744">
    <property type="entry name" value="ABC TRANSPORTER PERMEASE PROTEIN MG189-RELATED-RELATED"/>
    <property type="match status" value="1"/>
</dbReference>
<comment type="caution">
    <text evidence="8">The sequence shown here is derived from an EMBL/GenBank/DDBJ whole genome shotgun (WGS) entry which is preliminary data.</text>
</comment>
<keyword evidence="6 7" id="KW-0472">Membrane</keyword>
<keyword evidence="3" id="KW-1003">Cell membrane</keyword>
<organism evidence="8 9">
    <name type="scientific">Candidatus Fimadaptatus faecigallinarum</name>
    <dbReference type="NCBI Taxonomy" id="2840814"/>
    <lineage>
        <taxon>Bacteria</taxon>
        <taxon>Bacillati</taxon>
        <taxon>Bacillota</taxon>
        <taxon>Clostridia</taxon>
        <taxon>Eubacteriales</taxon>
        <taxon>Candidatus Fimadaptatus</taxon>
    </lineage>
</organism>
<proteinExistence type="predicted"/>
<comment type="subcellular location">
    <subcellularLocation>
        <location evidence="1">Cell membrane</location>
        <topology evidence="1">Multi-pass membrane protein</topology>
    </subcellularLocation>
</comment>
<keyword evidence="5 7" id="KW-1133">Transmembrane helix</keyword>
<dbReference type="GO" id="GO:0005886">
    <property type="term" value="C:plasma membrane"/>
    <property type="evidence" value="ECO:0007669"/>
    <property type="project" value="UniProtKB-SubCell"/>
</dbReference>
<keyword evidence="2" id="KW-0813">Transport</keyword>
<reference evidence="8" key="1">
    <citation type="submission" date="2020-10" db="EMBL/GenBank/DDBJ databases">
        <authorList>
            <person name="Gilroy R."/>
        </authorList>
    </citation>
    <scope>NUCLEOTIDE SEQUENCE</scope>
    <source>
        <strain evidence="8">ChiSxjej2B14-8506</strain>
    </source>
</reference>
<feature type="transmembrane region" description="Helical" evidence="7">
    <location>
        <begin position="138"/>
        <end position="159"/>
    </location>
</feature>
<feature type="transmembrane region" description="Helical" evidence="7">
    <location>
        <begin position="7"/>
        <end position="31"/>
    </location>
</feature>
<dbReference type="InterPro" id="IPR035906">
    <property type="entry name" value="MetI-like_sf"/>
</dbReference>
<name>A0A9D1S4G9_9FIRM</name>
<dbReference type="EMBL" id="DVNK01000032">
    <property type="protein sequence ID" value="HIU46551.1"/>
    <property type="molecule type" value="Genomic_DNA"/>
</dbReference>
<dbReference type="SUPFAM" id="SSF161098">
    <property type="entry name" value="MetI-like"/>
    <property type="match status" value="1"/>
</dbReference>
<evidence type="ECO:0000256" key="1">
    <source>
        <dbReference type="ARBA" id="ARBA00004651"/>
    </source>
</evidence>
<dbReference type="CDD" id="cd06261">
    <property type="entry name" value="TM_PBP2"/>
    <property type="match status" value="1"/>
</dbReference>
<protein>
    <submittedName>
        <fullName evidence="8">Carbohydrate ABC transporter permease</fullName>
    </submittedName>
</protein>
<evidence type="ECO:0000256" key="3">
    <source>
        <dbReference type="ARBA" id="ARBA00022475"/>
    </source>
</evidence>
<evidence type="ECO:0000313" key="8">
    <source>
        <dbReference type="EMBL" id="HIU46551.1"/>
    </source>
</evidence>
<dbReference type="Proteomes" id="UP000824123">
    <property type="component" value="Unassembled WGS sequence"/>
</dbReference>
<accession>A0A9D1S4G9</accession>
<evidence type="ECO:0000256" key="7">
    <source>
        <dbReference type="SAM" id="Phobius"/>
    </source>
</evidence>
<keyword evidence="4 7" id="KW-0812">Transmembrane</keyword>
<evidence type="ECO:0000256" key="4">
    <source>
        <dbReference type="ARBA" id="ARBA00022692"/>
    </source>
</evidence>
<dbReference type="AlphaFoldDB" id="A0A9D1S4G9"/>
<evidence type="ECO:0000256" key="5">
    <source>
        <dbReference type="ARBA" id="ARBA00022989"/>
    </source>
</evidence>
<evidence type="ECO:0000313" key="9">
    <source>
        <dbReference type="Proteomes" id="UP000824123"/>
    </source>
</evidence>
<dbReference type="PANTHER" id="PTHR43744:SF9">
    <property type="entry name" value="POLYGALACTURONAN_RHAMNOGALACTURONAN TRANSPORT SYSTEM PERMEASE PROTEIN YTCP"/>
    <property type="match status" value="1"/>
</dbReference>
<dbReference type="InterPro" id="IPR000515">
    <property type="entry name" value="MetI-like"/>
</dbReference>
<feature type="transmembrane region" description="Helical" evidence="7">
    <location>
        <begin position="180"/>
        <end position="202"/>
    </location>
</feature>
<feature type="transmembrane region" description="Helical" evidence="7">
    <location>
        <begin position="75"/>
        <end position="96"/>
    </location>
</feature>
<feature type="transmembrane region" description="Helical" evidence="7">
    <location>
        <begin position="264"/>
        <end position="284"/>
    </location>
</feature>
<gene>
    <name evidence="8" type="ORF">IAC59_04760</name>
</gene>
<dbReference type="GO" id="GO:0055085">
    <property type="term" value="P:transmembrane transport"/>
    <property type="evidence" value="ECO:0007669"/>
    <property type="project" value="InterPro"/>
</dbReference>